<feature type="transmembrane region" description="Helical" evidence="7">
    <location>
        <begin position="44"/>
        <end position="67"/>
    </location>
</feature>
<dbReference type="GO" id="GO:0005886">
    <property type="term" value="C:plasma membrane"/>
    <property type="evidence" value="ECO:0007669"/>
    <property type="project" value="InterPro"/>
</dbReference>
<evidence type="ECO:0000256" key="4">
    <source>
        <dbReference type="ARBA" id="ARBA00022692"/>
    </source>
</evidence>
<gene>
    <name evidence="8" type="ORF">A3J15_03540</name>
</gene>
<keyword evidence="5 7" id="KW-1133">Transmembrane helix</keyword>
<protein>
    <recommendedName>
        <fullName evidence="10">Prolipoprotein diacylglyceryl transferase</fullName>
    </recommendedName>
</protein>
<dbReference type="PANTHER" id="PTHR30589:SF0">
    <property type="entry name" value="PHOSPHATIDYLGLYCEROL--PROLIPOPROTEIN DIACYLGLYCERYL TRANSFERASE"/>
    <property type="match status" value="1"/>
</dbReference>
<evidence type="ECO:0000313" key="9">
    <source>
        <dbReference type="Proteomes" id="UP000176376"/>
    </source>
</evidence>
<proteinExistence type="inferred from homology"/>
<keyword evidence="4 7" id="KW-0812">Transmembrane</keyword>
<evidence type="ECO:0000256" key="5">
    <source>
        <dbReference type="ARBA" id="ARBA00022989"/>
    </source>
</evidence>
<dbReference type="GO" id="GO:0008961">
    <property type="term" value="F:phosphatidylglycerol-prolipoprotein diacylglyceryl transferase activity"/>
    <property type="evidence" value="ECO:0007669"/>
    <property type="project" value="InterPro"/>
</dbReference>
<keyword evidence="2" id="KW-1003">Cell membrane</keyword>
<evidence type="ECO:0000256" key="3">
    <source>
        <dbReference type="ARBA" id="ARBA00022679"/>
    </source>
</evidence>
<feature type="transmembrane region" description="Helical" evidence="7">
    <location>
        <begin position="159"/>
        <end position="177"/>
    </location>
</feature>
<reference evidence="8 9" key="1">
    <citation type="journal article" date="2016" name="Nat. Commun.">
        <title>Thousands of microbial genomes shed light on interconnected biogeochemical processes in an aquifer system.</title>
        <authorList>
            <person name="Anantharaman K."/>
            <person name="Brown C.T."/>
            <person name="Hug L.A."/>
            <person name="Sharon I."/>
            <person name="Castelle C.J."/>
            <person name="Probst A.J."/>
            <person name="Thomas B.C."/>
            <person name="Singh A."/>
            <person name="Wilkins M.J."/>
            <person name="Karaoz U."/>
            <person name="Brodie E.L."/>
            <person name="Williams K.H."/>
            <person name="Hubbard S.S."/>
            <person name="Banfield J.F."/>
        </authorList>
    </citation>
    <scope>NUCLEOTIDE SEQUENCE [LARGE SCALE GENOMIC DNA]</scope>
</reference>
<feature type="transmembrane region" description="Helical" evidence="7">
    <location>
        <begin position="222"/>
        <end position="245"/>
    </location>
</feature>
<dbReference type="Pfam" id="PF01790">
    <property type="entry name" value="LGT"/>
    <property type="match status" value="1"/>
</dbReference>
<feature type="transmembrane region" description="Helical" evidence="7">
    <location>
        <begin position="79"/>
        <end position="104"/>
    </location>
</feature>
<dbReference type="PANTHER" id="PTHR30589">
    <property type="entry name" value="PROLIPOPROTEIN DIACYLGLYCERYL TRANSFERASE"/>
    <property type="match status" value="1"/>
</dbReference>
<evidence type="ECO:0000313" key="8">
    <source>
        <dbReference type="EMBL" id="OGK56257.1"/>
    </source>
</evidence>
<comment type="similarity">
    <text evidence="1">Belongs to the Lgt family.</text>
</comment>
<organism evidence="8 9">
    <name type="scientific">Candidatus Roizmanbacteria bacterium RIFCSPLOWO2_02_FULL_38_10</name>
    <dbReference type="NCBI Taxonomy" id="1802074"/>
    <lineage>
        <taxon>Bacteria</taxon>
        <taxon>Candidatus Roizmaniibacteriota</taxon>
    </lineage>
</organism>
<feature type="transmembrane region" description="Helical" evidence="7">
    <location>
        <begin position="116"/>
        <end position="139"/>
    </location>
</feature>
<dbReference type="AlphaFoldDB" id="A0A1F7JKY9"/>
<accession>A0A1F7JKY9</accession>
<evidence type="ECO:0000256" key="1">
    <source>
        <dbReference type="ARBA" id="ARBA00007150"/>
    </source>
</evidence>
<evidence type="ECO:0000256" key="2">
    <source>
        <dbReference type="ARBA" id="ARBA00022475"/>
    </source>
</evidence>
<dbReference type="InterPro" id="IPR001640">
    <property type="entry name" value="Lgt"/>
</dbReference>
<keyword evidence="3" id="KW-0808">Transferase</keyword>
<dbReference type="Proteomes" id="UP000176376">
    <property type="component" value="Unassembled WGS sequence"/>
</dbReference>
<comment type="caution">
    <text evidence="8">The sequence shown here is derived from an EMBL/GenBank/DDBJ whole genome shotgun (WGS) entry which is preliminary data.</text>
</comment>
<name>A0A1F7JKY9_9BACT</name>
<feature type="transmembrane region" description="Helical" evidence="7">
    <location>
        <begin position="13"/>
        <end position="32"/>
    </location>
</feature>
<evidence type="ECO:0000256" key="7">
    <source>
        <dbReference type="SAM" id="Phobius"/>
    </source>
</evidence>
<dbReference type="GO" id="GO:0042158">
    <property type="term" value="P:lipoprotein biosynthetic process"/>
    <property type="evidence" value="ECO:0007669"/>
    <property type="project" value="InterPro"/>
</dbReference>
<feature type="transmembrane region" description="Helical" evidence="7">
    <location>
        <begin position="189"/>
        <end position="210"/>
    </location>
</feature>
<evidence type="ECO:0000256" key="6">
    <source>
        <dbReference type="ARBA" id="ARBA00023136"/>
    </source>
</evidence>
<sequence>MLPVLFDFKFIKIYTFGVFLVLAFFWSLFLFWKTVKLTSHKEEEMFDSVFISLILAIFFSRFFFVIINFRNFGFSLLKFILINGFPGMSIYGLIFGGLLGLSIYHGIKKNNIIKLLDYYVASILLASAIIKIGSFFGGIDVGTETKFLLAVRYSGYAGSRHLTPIYESILLFLGTYFTHRILLAVRRTVLPSGFAFYFAFFWFGLVNLLLDNIKQNHLYLGSINFNLIISGAIVLTLGGYFLYFFRHEIFIQVKQSLEKTFKYGKINVQRASGFIKEKVIRRRKESQKKD</sequence>
<dbReference type="STRING" id="1802074.A3J15_03540"/>
<evidence type="ECO:0008006" key="10">
    <source>
        <dbReference type="Google" id="ProtNLM"/>
    </source>
</evidence>
<dbReference type="EMBL" id="MGAY01000043">
    <property type="protein sequence ID" value="OGK56257.1"/>
    <property type="molecule type" value="Genomic_DNA"/>
</dbReference>
<keyword evidence="6 7" id="KW-0472">Membrane</keyword>